<dbReference type="Gene3D" id="1.25.40.10">
    <property type="entry name" value="Tetratricopeptide repeat domain"/>
    <property type="match status" value="1"/>
</dbReference>
<reference evidence="3 4" key="1">
    <citation type="submission" date="2015-10" db="EMBL/GenBank/DDBJ databases">
        <title>Draft genome sequence of Streptomyces corchorusii DSM 40340, type strain for the species Streptomyces corchorusii.</title>
        <authorList>
            <person name="Ruckert C."/>
            <person name="Winkler A."/>
            <person name="Kalinowski J."/>
            <person name="Kampfer P."/>
            <person name="Glaeser S."/>
        </authorList>
    </citation>
    <scope>NUCLEOTIDE SEQUENCE [LARGE SCALE GENOMIC DNA]</scope>
    <source>
        <strain evidence="3 4">DSM 40340</strain>
    </source>
</reference>
<dbReference type="RefSeq" id="WP_059267156.1">
    <property type="nucleotide sequence ID" value="NZ_KQ948381.1"/>
</dbReference>
<dbReference type="SUPFAM" id="SSF48452">
    <property type="entry name" value="TPR-like"/>
    <property type="match status" value="1"/>
</dbReference>
<dbReference type="AlphaFoldDB" id="A0A101PPQ7"/>
<protein>
    <submittedName>
        <fullName evidence="3">Uncharacterized protein</fullName>
    </submittedName>
</protein>
<proteinExistence type="predicted"/>
<evidence type="ECO:0000256" key="1">
    <source>
        <dbReference type="PROSITE-ProRule" id="PRU00339"/>
    </source>
</evidence>
<accession>A0A101PPQ7</accession>
<dbReference type="InterPro" id="IPR011990">
    <property type="entry name" value="TPR-like_helical_dom_sf"/>
</dbReference>
<evidence type="ECO:0000313" key="3">
    <source>
        <dbReference type="EMBL" id="KUN15382.1"/>
    </source>
</evidence>
<organism evidence="3 4">
    <name type="scientific">Streptomyces corchorusii</name>
    <name type="common">Streptomyces chibaensis</name>
    <dbReference type="NCBI Taxonomy" id="1903"/>
    <lineage>
        <taxon>Bacteria</taxon>
        <taxon>Bacillati</taxon>
        <taxon>Actinomycetota</taxon>
        <taxon>Actinomycetes</taxon>
        <taxon>Kitasatosporales</taxon>
        <taxon>Streptomycetaceae</taxon>
        <taxon>Streptomyces</taxon>
    </lineage>
</organism>
<comment type="caution">
    <text evidence="3">The sequence shown here is derived from an EMBL/GenBank/DDBJ whole genome shotgun (WGS) entry which is preliminary data.</text>
</comment>
<sequence length="427" mass="47112">MSGATPDRIAFETVEVQANTFQETLLGLEYTTGPGRPADLFSRACAEQYADLRLDRFGYLLAQVFEPNVLHEAALLAGLSYDSLADLSHRPTEPVERLAALVRDAADLPVTALVNTAAALISVSRFDPAERLLADAYARAATPRERFEASMLAFVVTNRRDDGADSPRQFDRMREAAETGEVPEDRVLDACSQAVVWYLKRKELPEAEYEWFHATGARLAETHDRLDPGAISSWYRALAMVPAAVGEAETTRRYMEYAREAAEDTMARRPRAYETHFLKTYHESSLKEHMYLTRDLDRAEEAGRALIALDPAWAPSYGELAEAYAAFGRPEQAAELYEQAVAAGPPYVGHHMLRAAGCHRKAGAADRALALHRDLARLAPDDEQVLRDGLDLADGLGDDTSRHQFQAALERLGHDGTRGAGPQAGDR</sequence>
<keyword evidence="4" id="KW-1185">Reference proteome</keyword>
<gene>
    <name evidence="3" type="ORF">AQJ11_43375</name>
</gene>
<dbReference type="PROSITE" id="PS50005">
    <property type="entry name" value="TPR"/>
    <property type="match status" value="1"/>
</dbReference>
<dbReference type="InterPro" id="IPR019734">
    <property type="entry name" value="TPR_rpt"/>
</dbReference>
<evidence type="ECO:0000256" key="2">
    <source>
        <dbReference type="SAM" id="MobiDB-lite"/>
    </source>
</evidence>
<dbReference type="EMBL" id="LMWP01000072">
    <property type="protein sequence ID" value="KUN15382.1"/>
    <property type="molecule type" value="Genomic_DNA"/>
</dbReference>
<feature type="repeat" description="TPR" evidence="1">
    <location>
        <begin position="314"/>
        <end position="347"/>
    </location>
</feature>
<name>A0A101PPQ7_STRCK</name>
<feature type="region of interest" description="Disordered" evidence="2">
    <location>
        <begin position="408"/>
        <end position="427"/>
    </location>
</feature>
<evidence type="ECO:0000313" key="4">
    <source>
        <dbReference type="Proteomes" id="UP000053398"/>
    </source>
</evidence>
<keyword evidence="1" id="KW-0802">TPR repeat</keyword>
<dbReference type="Proteomes" id="UP000053398">
    <property type="component" value="Unassembled WGS sequence"/>
</dbReference>